<evidence type="ECO:0000313" key="2">
    <source>
        <dbReference type="Proteomes" id="UP001162483"/>
    </source>
</evidence>
<dbReference type="EMBL" id="CATNWA010006114">
    <property type="protein sequence ID" value="CAI9551398.1"/>
    <property type="molecule type" value="Genomic_DNA"/>
</dbReference>
<gene>
    <name evidence="1" type="ORF">SPARVUS_LOCUS3740530</name>
</gene>
<comment type="caution">
    <text evidence="1">The sequence shown here is derived from an EMBL/GenBank/DDBJ whole genome shotgun (WGS) entry which is preliminary data.</text>
</comment>
<evidence type="ECO:0000313" key="1">
    <source>
        <dbReference type="EMBL" id="CAI9551398.1"/>
    </source>
</evidence>
<feature type="non-terminal residue" evidence="1">
    <location>
        <position position="39"/>
    </location>
</feature>
<proteinExistence type="predicted"/>
<protein>
    <submittedName>
        <fullName evidence="1">Uncharacterized protein</fullName>
    </submittedName>
</protein>
<keyword evidence="2" id="KW-1185">Reference proteome</keyword>
<dbReference type="Proteomes" id="UP001162483">
    <property type="component" value="Unassembled WGS sequence"/>
</dbReference>
<accession>A0ABN9BUX6</accession>
<sequence length="39" mass="4065">MVGHYSSHTDTNGGALILPLTQMMLTLLTPAPARAPSLS</sequence>
<organism evidence="1 2">
    <name type="scientific">Staurois parvus</name>
    <dbReference type="NCBI Taxonomy" id="386267"/>
    <lineage>
        <taxon>Eukaryota</taxon>
        <taxon>Metazoa</taxon>
        <taxon>Chordata</taxon>
        <taxon>Craniata</taxon>
        <taxon>Vertebrata</taxon>
        <taxon>Euteleostomi</taxon>
        <taxon>Amphibia</taxon>
        <taxon>Batrachia</taxon>
        <taxon>Anura</taxon>
        <taxon>Neobatrachia</taxon>
        <taxon>Ranoidea</taxon>
        <taxon>Ranidae</taxon>
        <taxon>Staurois</taxon>
    </lineage>
</organism>
<name>A0ABN9BUX6_9NEOB</name>
<reference evidence="1" key="1">
    <citation type="submission" date="2023-05" db="EMBL/GenBank/DDBJ databases">
        <authorList>
            <person name="Stuckert A."/>
        </authorList>
    </citation>
    <scope>NUCLEOTIDE SEQUENCE</scope>
</reference>